<accession>A0A1H4VNJ6</accession>
<reference evidence="3" key="1">
    <citation type="submission" date="2016-10" db="EMBL/GenBank/DDBJ databases">
        <authorList>
            <person name="Varghese N."/>
            <person name="Submissions S."/>
        </authorList>
    </citation>
    <scope>NUCLEOTIDE SEQUENCE [LARGE SCALE GENOMIC DNA]</scope>
    <source>
        <strain evidence="3">DSM 44498</strain>
    </source>
</reference>
<dbReference type="AlphaFoldDB" id="A0A1H4VNJ6"/>
<dbReference type="InterPro" id="IPR032466">
    <property type="entry name" value="Metal_Hydrolase"/>
</dbReference>
<evidence type="ECO:0000259" key="1">
    <source>
        <dbReference type="Pfam" id="PF04909"/>
    </source>
</evidence>
<dbReference type="SUPFAM" id="SSF51556">
    <property type="entry name" value="Metallo-dependent hydrolases"/>
    <property type="match status" value="1"/>
</dbReference>
<dbReference type="Pfam" id="PF04909">
    <property type="entry name" value="Amidohydro_2"/>
    <property type="match status" value="1"/>
</dbReference>
<protein>
    <recommendedName>
        <fullName evidence="1">Amidohydrolase-related domain-containing protein</fullName>
    </recommendedName>
</protein>
<proteinExistence type="predicted"/>
<evidence type="ECO:0000313" key="2">
    <source>
        <dbReference type="EMBL" id="SEC82626.1"/>
    </source>
</evidence>
<dbReference type="EMBL" id="FNSV01000005">
    <property type="protein sequence ID" value="SEC82626.1"/>
    <property type="molecule type" value="Genomic_DNA"/>
</dbReference>
<sequence length="350" mass="40316">MYEKNGEKYFIVDGHVHIWDGRESNQKNVHGKQFIDCFYDYHKNLSPEEVVWDYDTYTYYGSERFERDLFVDGYVDHAIFQATLLSDFYHNGFGQTDEALALVAKNPGKLTYNHAYDPRHEEAGLEQLRRDADRMNLQGVKLYTAEWHGDSRGYKLDDPWSRRYLEECITLGIKNIHVHKGPTIRPLDRDAFDVSDVDKVATDYLDLRFVVEHVGLPRLEDFCWIATQESNVYGGLAVALPFIHTRPRYFAQIIGELLYWIGEDKILFGSDYALWTPKWLIEKFVDFQIPEDMQSEYAPITVEQKQKILGLNAAALYDIDVPADLQLAEPAGQEGVEAAAGAREPESVPS</sequence>
<dbReference type="RefSeq" id="WP_072942593.1">
    <property type="nucleotide sequence ID" value="NZ_CP070609.1"/>
</dbReference>
<dbReference type="PANTHER" id="PTHR42889">
    <property type="entry name" value="BLR3681 PROTEIN"/>
    <property type="match status" value="1"/>
</dbReference>
<evidence type="ECO:0000313" key="3">
    <source>
        <dbReference type="Proteomes" id="UP000183561"/>
    </source>
</evidence>
<keyword evidence="3" id="KW-1185">Reference proteome</keyword>
<name>A0A1H4VNJ6_9NOCA</name>
<dbReference type="CDD" id="cd01292">
    <property type="entry name" value="metallo-dependent_hydrolases"/>
    <property type="match status" value="1"/>
</dbReference>
<organism evidence="2 3">
    <name type="scientific">Rhodococcus koreensis</name>
    <dbReference type="NCBI Taxonomy" id="99653"/>
    <lineage>
        <taxon>Bacteria</taxon>
        <taxon>Bacillati</taxon>
        <taxon>Actinomycetota</taxon>
        <taxon>Actinomycetes</taxon>
        <taxon>Mycobacteriales</taxon>
        <taxon>Nocardiaceae</taxon>
        <taxon>Rhodococcus</taxon>
    </lineage>
</organism>
<dbReference type="Gene3D" id="3.20.20.140">
    <property type="entry name" value="Metal-dependent hydrolases"/>
    <property type="match status" value="1"/>
</dbReference>
<dbReference type="PANTHER" id="PTHR42889:SF1">
    <property type="entry name" value="BLR3681 PROTEIN"/>
    <property type="match status" value="1"/>
</dbReference>
<feature type="domain" description="Amidohydrolase-related" evidence="1">
    <location>
        <begin position="12"/>
        <end position="319"/>
    </location>
</feature>
<dbReference type="OrthoDB" id="7325417at2"/>
<dbReference type="InterPro" id="IPR006680">
    <property type="entry name" value="Amidohydro-rel"/>
</dbReference>
<dbReference type="GO" id="GO:0016787">
    <property type="term" value="F:hydrolase activity"/>
    <property type="evidence" value="ECO:0007669"/>
    <property type="project" value="InterPro"/>
</dbReference>
<dbReference type="Proteomes" id="UP000183561">
    <property type="component" value="Unassembled WGS sequence"/>
</dbReference>
<gene>
    <name evidence="2" type="ORF">SAMN04490239_5611</name>
</gene>